<reference evidence="1 2" key="1">
    <citation type="submission" date="2024-05" db="EMBL/GenBank/DDBJ databases">
        <title>Genome sequencing and assembly of Indian major carp, Cirrhinus mrigala (Hamilton, 1822).</title>
        <authorList>
            <person name="Mohindra V."/>
            <person name="Chowdhury L.M."/>
            <person name="Lal K."/>
            <person name="Jena J.K."/>
        </authorList>
    </citation>
    <scope>NUCLEOTIDE SEQUENCE [LARGE SCALE GENOMIC DNA]</scope>
    <source>
        <strain evidence="1">CM1030</strain>
        <tissue evidence="1">Blood</tissue>
    </source>
</reference>
<accession>A0ABD0R4D5</accession>
<name>A0ABD0R4D5_CIRMR</name>
<evidence type="ECO:0000313" key="1">
    <source>
        <dbReference type="EMBL" id="KAL0192865.1"/>
    </source>
</evidence>
<organism evidence="1 2">
    <name type="scientific">Cirrhinus mrigala</name>
    <name type="common">Mrigala</name>
    <dbReference type="NCBI Taxonomy" id="683832"/>
    <lineage>
        <taxon>Eukaryota</taxon>
        <taxon>Metazoa</taxon>
        <taxon>Chordata</taxon>
        <taxon>Craniata</taxon>
        <taxon>Vertebrata</taxon>
        <taxon>Euteleostomi</taxon>
        <taxon>Actinopterygii</taxon>
        <taxon>Neopterygii</taxon>
        <taxon>Teleostei</taxon>
        <taxon>Ostariophysi</taxon>
        <taxon>Cypriniformes</taxon>
        <taxon>Cyprinidae</taxon>
        <taxon>Labeoninae</taxon>
        <taxon>Labeonini</taxon>
        <taxon>Cirrhinus</taxon>
    </lineage>
</organism>
<dbReference type="AlphaFoldDB" id="A0ABD0R4D5"/>
<proteinExistence type="predicted"/>
<keyword evidence="2" id="KW-1185">Reference proteome</keyword>
<protein>
    <submittedName>
        <fullName evidence="1">Uncharacterized protein</fullName>
    </submittedName>
</protein>
<gene>
    <name evidence="1" type="ORF">M9458_011161</name>
</gene>
<evidence type="ECO:0000313" key="2">
    <source>
        <dbReference type="Proteomes" id="UP001529510"/>
    </source>
</evidence>
<comment type="caution">
    <text evidence="1">The sequence shown here is derived from an EMBL/GenBank/DDBJ whole genome shotgun (WGS) entry which is preliminary data.</text>
</comment>
<sequence>MRDNEGQTPLDLVTFEALREELLRCAEQGDKALDTPCLESPAHGCSAACSSPTSKSDIPTVCRTLIRLRPDELASSWGDSRVVTLAKDLRTLLNLEQYVHCHGDQTRLFVQLLDDLQAEGAALITG</sequence>
<dbReference type="EMBL" id="JAMKFB020000005">
    <property type="protein sequence ID" value="KAL0192865.1"/>
    <property type="molecule type" value="Genomic_DNA"/>
</dbReference>
<dbReference type="Proteomes" id="UP001529510">
    <property type="component" value="Unassembled WGS sequence"/>
</dbReference>